<dbReference type="Proteomes" id="UP000237846">
    <property type="component" value="Unassembled WGS sequence"/>
</dbReference>
<dbReference type="InterPro" id="IPR023393">
    <property type="entry name" value="START-like_dom_sf"/>
</dbReference>
<accession>A0A2T0PXL8</accession>
<organism evidence="3 4">
    <name type="scientific">Allonocardiopsis opalescens</name>
    <dbReference type="NCBI Taxonomy" id="1144618"/>
    <lineage>
        <taxon>Bacteria</taxon>
        <taxon>Bacillati</taxon>
        <taxon>Actinomycetota</taxon>
        <taxon>Actinomycetes</taxon>
        <taxon>Streptosporangiales</taxon>
        <taxon>Allonocardiopsis</taxon>
    </lineage>
</organism>
<keyword evidence="4" id="KW-1185">Reference proteome</keyword>
<dbReference type="SUPFAM" id="SSF55961">
    <property type="entry name" value="Bet v1-like"/>
    <property type="match status" value="1"/>
</dbReference>
<dbReference type="CDD" id="cd07814">
    <property type="entry name" value="SRPBCC_CalC_Aha1-like"/>
    <property type="match status" value="1"/>
</dbReference>
<dbReference type="AlphaFoldDB" id="A0A2T0PXL8"/>
<name>A0A2T0PXL8_9ACTN</name>
<proteinExistence type="inferred from homology"/>
<protein>
    <submittedName>
        <fullName evidence="3">Uncharacterized protein YndB with AHSA1/START domain</fullName>
    </submittedName>
</protein>
<reference evidence="3 4" key="1">
    <citation type="submission" date="2018-03" db="EMBL/GenBank/DDBJ databases">
        <title>Genomic Encyclopedia of Archaeal and Bacterial Type Strains, Phase II (KMG-II): from individual species to whole genera.</title>
        <authorList>
            <person name="Goeker M."/>
        </authorList>
    </citation>
    <scope>NUCLEOTIDE SEQUENCE [LARGE SCALE GENOMIC DNA]</scope>
    <source>
        <strain evidence="3 4">DSM 45601</strain>
    </source>
</reference>
<evidence type="ECO:0000313" key="4">
    <source>
        <dbReference type="Proteomes" id="UP000237846"/>
    </source>
</evidence>
<gene>
    <name evidence="3" type="ORF">CLV72_108297</name>
</gene>
<evidence type="ECO:0000259" key="2">
    <source>
        <dbReference type="Pfam" id="PF08327"/>
    </source>
</evidence>
<dbReference type="RefSeq" id="WP_106251114.1">
    <property type="nucleotide sequence ID" value="NZ_PVZC01000008.1"/>
</dbReference>
<evidence type="ECO:0000313" key="3">
    <source>
        <dbReference type="EMBL" id="PRX96290.1"/>
    </source>
</evidence>
<dbReference type="OrthoDB" id="4549061at2"/>
<evidence type="ECO:0000256" key="1">
    <source>
        <dbReference type="ARBA" id="ARBA00006817"/>
    </source>
</evidence>
<sequence>MREVGRTRDVGYQIGVSRTVPHPAERVWRLLTSPGGLALWLGDGARLTPERGAPYTTADGTRGEVRSYRENDRIRLTWRPPGWSHDTTLQVALSGAGERTAVHFHQEWLADAAERTRQREHWKGVVDRLAAALEADRA</sequence>
<dbReference type="Gene3D" id="3.30.530.20">
    <property type="match status" value="1"/>
</dbReference>
<dbReference type="EMBL" id="PVZC01000008">
    <property type="protein sequence ID" value="PRX96290.1"/>
    <property type="molecule type" value="Genomic_DNA"/>
</dbReference>
<comment type="caution">
    <text evidence="3">The sequence shown here is derived from an EMBL/GenBank/DDBJ whole genome shotgun (WGS) entry which is preliminary data.</text>
</comment>
<feature type="domain" description="Activator of Hsp90 ATPase homologue 1/2-like C-terminal" evidence="2">
    <location>
        <begin position="22"/>
        <end position="134"/>
    </location>
</feature>
<dbReference type="InterPro" id="IPR013538">
    <property type="entry name" value="ASHA1/2-like_C"/>
</dbReference>
<dbReference type="Pfam" id="PF08327">
    <property type="entry name" value="AHSA1"/>
    <property type="match status" value="1"/>
</dbReference>
<comment type="similarity">
    <text evidence="1">Belongs to the AHA1 family.</text>
</comment>